<keyword evidence="3" id="KW-1185">Reference proteome</keyword>
<dbReference type="Proteomes" id="UP000318542">
    <property type="component" value="Unassembled WGS sequence"/>
</dbReference>
<protein>
    <recommendedName>
        <fullName evidence="1">Transposase InsH N-terminal domain-containing protein</fullName>
    </recommendedName>
</protein>
<evidence type="ECO:0000313" key="2">
    <source>
        <dbReference type="EMBL" id="TSE28056.1"/>
    </source>
</evidence>
<sequence>MRGSQDFQGAMFSYISLEERVPQAHPLRKLRAVVDALLATMNREFEAVYARRGRPSVPPEMLLKALLLQILFSIRSERQLVEGLCNLFSVNFRLGGHDNRVTG</sequence>
<name>A0A554WWW2_9BURK</name>
<evidence type="ECO:0000259" key="1">
    <source>
        <dbReference type="Pfam" id="PF05598"/>
    </source>
</evidence>
<gene>
    <name evidence="2" type="ORF">Tther_02384</name>
</gene>
<reference evidence="2 3" key="1">
    <citation type="submission" date="2019-07" db="EMBL/GenBank/DDBJ databases">
        <title>Tepidimonas thermarum AA-1 draft genome.</title>
        <authorList>
            <person name="Da Costa M.S."/>
            <person name="Froufe H.J.C."/>
            <person name="Egas C."/>
            <person name="Albuquerque L."/>
        </authorList>
    </citation>
    <scope>NUCLEOTIDE SEQUENCE [LARGE SCALE GENOMIC DNA]</scope>
    <source>
        <strain evidence="2 3">AA-1</strain>
    </source>
</reference>
<dbReference type="Pfam" id="PF05598">
    <property type="entry name" value="DUF772"/>
    <property type="match status" value="1"/>
</dbReference>
<proteinExistence type="predicted"/>
<dbReference type="EMBL" id="VJOL01000066">
    <property type="protein sequence ID" value="TSE28056.1"/>
    <property type="molecule type" value="Genomic_DNA"/>
</dbReference>
<feature type="domain" description="Transposase InsH N-terminal" evidence="1">
    <location>
        <begin position="16"/>
        <end position="84"/>
    </location>
</feature>
<comment type="caution">
    <text evidence="2">The sequence shown here is derived from an EMBL/GenBank/DDBJ whole genome shotgun (WGS) entry which is preliminary data.</text>
</comment>
<evidence type="ECO:0000313" key="3">
    <source>
        <dbReference type="Proteomes" id="UP000318542"/>
    </source>
</evidence>
<accession>A0A554WWW2</accession>
<organism evidence="2 3">
    <name type="scientific">Tepidimonas thermarum</name>
    <dbReference type="NCBI Taxonomy" id="335431"/>
    <lineage>
        <taxon>Bacteria</taxon>
        <taxon>Pseudomonadati</taxon>
        <taxon>Pseudomonadota</taxon>
        <taxon>Betaproteobacteria</taxon>
        <taxon>Burkholderiales</taxon>
        <taxon>Tepidimonas</taxon>
    </lineage>
</organism>
<dbReference type="AlphaFoldDB" id="A0A554WWW2"/>
<dbReference type="InterPro" id="IPR008490">
    <property type="entry name" value="Transposase_InsH_N"/>
</dbReference>